<evidence type="ECO:0000256" key="2">
    <source>
        <dbReference type="SAM" id="Phobius"/>
    </source>
</evidence>
<dbReference type="AlphaFoldDB" id="A0A2M7T584"/>
<evidence type="ECO:0000256" key="1">
    <source>
        <dbReference type="SAM" id="MobiDB-lite"/>
    </source>
</evidence>
<reference evidence="4" key="1">
    <citation type="submission" date="2017-09" db="EMBL/GenBank/DDBJ databases">
        <title>Depth-based differentiation of microbial function through sediment-hosted aquifers and enrichment of novel symbionts in the deep terrestrial subsurface.</title>
        <authorList>
            <person name="Probst A.J."/>
            <person name="Ladd B."/>
            <person name="Jarett J.K."/>
            <person name="Geller-Mcgrath D.E."/>
            <person name="Sieber C.M.K."/>
            <person name="Emerson J.B."/>
            <person name="Anantharaman K."/>
            <person name="Thomas B.C."/>
            <person name="Malmstrom R."/>
            <person name="Stieglmeier M."/>
            <person name="Klingl A."/>
            <person name="Woyke T."/>
            <person name="Ryan C.M."/>
            <person name="Banfield J.F."/>
        </authorList>
    </citation>
    <scope>NUCLEOTIDE SEQUENCE [LARGE SCALE GENOMIC DNA]</scope>
</reference>
<dbReference type="InterPro" id="IPR024623">
    <property type="entry name" value="YtxH"/>
</dbReference>
<evidence type="ECO:0000313" key="3">
    <source>
        <dbReference type="EMBL" id="PIZ35116.1"/>
    </source>
</evidence>
<feature type="compositionally biased region" description="Basic and acidic residues" evidence="1">
    <location>
        <begin position="87"/>
        <end position="102"/>
    </location>
</feature>
<dbReference type="Proteomes" id="UP000230956">
    <property type="component" value="Unassembled WGS sequence"/>
</dbReference>
<comment type="caution">
    <text evidence="3">The sequence shown here is derived from an EMBL/GenBank/DDBJ whole genome shotgun (WGS) entry which is preliminary data.</text>
</comment>
<dbReference type="RefSeq" id="WP_286977559.1">
    <property type="nucleotide sequence ID" value="NZ_PEXG01000013.1"/>
</dbReference>
<organism evidence="3 4">
    <name type="scientific">Candidatus Aquicultor secundus</name>
    <dbReference type="NCBI Taxonomy" id="1973895"/>
    <lineage>
        <taxon>Bacteria</taxon>
        <taxon>Bacillati</taxon>
        <taxon>Actinomycetota</taxon>
        <taxon>Candidatus Aquicultoria</taxon>
        <taxon>Candidatus Aquicultorales</taxon>
        <taxon>Candidatus Aquicultoraceae</taxon>
        <taxon>Candidatus Aquicultor</taxon>
    </lineage>
</organism>
<evidence type="ECO:0000313" key="4">
    <source>
        <dbReference type="Proteomes" id="UP000230956"/>
    </source>
</evidence>
<feature type="region of interest" description="Disordered" evidence="1">
    <location>
        <begin position="83"/>
        <end position="102"/>
    </location>
</feature>
<dbReference type="Pfam" id="PF12732">
    <property type="entry name" value="YtxH"/>
    <property type="match status" value="1"/>
</dbReference>
<keyword evidence="2" id="KW-0472">Membrane</keyword>
<proteinExistence type="predicted"/>
<keyword evidence="2" id="KW-0812">Transmembrane</keyword>
<accession>A0A2M7T584</accession>
<dbReference type="EMBL" id="PFNG01000254">
    <property type="protein sequence ID" value="PIZ35116.1"/>
    <property type="molecule type" value="Genomic_DNA"/>
</dbReference>
<feature type="transmembrane region" description="Helical" evidence="2">
    <location>
        <begin position="39"/>
        <end position="61"/>
    </location>
</feature>
<gene>
    <name evidence="3" type="ORF">COY37_10945</name>
</gene>
<name>A0A2M7T584_9ACTN</name>
<evidence type="ECO:0008006" key="5">
    <source>
        <dbReference type="Google" id="ProtNLM"/>
    </source>
</evidence>
<protein>
    <recommendedName>
        <fullName evidence="5">YtxH domain-containing protein</fullName>
    </recommendedName>
</protein>
<keyword evidence="2" id="KW-1133">Transmembrane helix</keyword>
<sequence length="102" mass="10707">MAARMSALRQSAMAAGEQLSDRASQLLSEALGEAKNRNLMTFALVAVSGFTLGMLAGILIAPASGSETRQRIGSRASEAYQSAMDMASRRAQEAEEAAEKIA</sequence>